<dbReference type="PANTHER" id="PTHR12993:SF11">
    <property type="entry name" value="N-ACETYLGLUCOSAMINYL-PHOSPHATIDYLINOSITOL DE-N-ACETYLASE"/>
    <property type="match status" value="1"/>
</dbReference>
<reference evidence="1" key="1">
    <citation type="journal article" date="2014" name="Front. Microbiol.">
        <title>High frequency of phylogenetically diverse reductive dehalogenase-homologous genes in deep subseafloor sedimentary metagenomes.</title>
        <authorList>
            <person name="Kawai M."/>
            <person name="Futagami T."/>
            <person name="Toyoda A."/>
            <person name="Takaki Y."/>
            <person name="Nishi S."/>
            <person name="Hori S."/>
            <person name="Arai W."/>
            <person name="Tsubouchi T."/>
            <person name="Morono Y."/>
            <person name="Uchiyama I."/>
            <person name="Ito T."/>
            <person name="Fujiyama A."/>
            <person name="Inagaki F."/>
            <person name="Takami H."/>
        </authorList>
    </citation>
    <scope>NUCLEOTIDE SEQUENCE</scope>
    <source>
        <strain evidence="1">Expedition CK06-06</strain>
    </source>
</reference>
<feature type="non-terminal residue" evidence="1">
    <location>
        <position position="227"/>
    </location>
</feature>
<dbReference type="Gene3D" id="3.40.50.10320">
    <property type="entry name" value="LmbE-like"/>
    <property type="match status" value="1"/>
</dbReference>
<comment type="caution">
    <text evidence="1">The sequence shown here is derived from an EMBL/GenBank/DDBJ whole genome shotgun (WGS) entry which is preliminary data.</text>
</comment>
<dbReference type="GO" id="GO:0016811">
    <property type="term" value="F:hydrolase activity, acting on carbon-nitrogen (but not peptide) bonds, in linear amides"/>
    <property type="evidence" value="ECO:0007669"/>
    <property type="project" value="TreeGrafter"/>
</dbReference>
<evidence type="ECO:0000313" key="1">
    <source>
        <dbReference type="EMBL" id="GAG19734.1"/>
    </source>
</evidence>
<accession>X0VMW6</accession>
<dbReference type="AlphaFoldDB" id="X0VMW6"/>
<gene>
    <name evidence="1" type="ORF">S01H1_60323</name>
</gene>
<protein>
    <recommendedName>
        <fullName evidence="2">LmbE family protein</fullName>
    </recommendedName>
</protein>
<dbReference type="EMBL" id="BARS01039509">
    <property type="protein sequence ID" value="GAG19734.1"/>
    <property type="molecule type" value="Genomic_DNA"/>
</dbReference>
<dbReference type="InterPro" id="IPR024078">
    <property type="entry name" value="LmbE-like_dom_sf"/>
</dbReference>
<proteinExistence type="predicted"/>
<dbReference type="Pfam" id="PF02585">
    <property type="entry name" value="PIG-L"/>
    <property type="match status" value="1"/>
</dbReference>
<name>X0VMW6_9ZZZZ</name>
<dbReference type="PANTHER" id="PTHR12993">
    <property type="entry name" value="N-ACETYLGLUCOSAMINYL-PHOSPHATIDYLINOSITOL DE-N-ACETYLASE-RELATED"/>
    <property type="match status" value="1"/>
</dbReference>
<dbReference type="SUPFAM" id="SSF102588">
    <property type="entry name" value="LmbE-like"/>
    <property type="match status" value="1"/>
</dbReference>
<organism evidence="1">
    <name type="scientific">marine sediment metagenome</name>
    <dbReference type="NCBI Taxonomy" id="412755"/>
    <lineage>
        <taxon>unclassified sequences</taxon>
        <taxon>metagenomes</taxon>
        <taxon>ecological metagenomes</taxon>
    </lineage>
</organism>
<dbReference type="InterPro" id="IPR003737">
    <property type="entry name" value="GlcNAc_PI_deacetylase-related"/>
</dbReference>
<sequence>MDNGKKVLSLHAHPDDAEFMCVGTQALLRQKGWQVHIATMASGDCGSTQYSREQVSRIREAEAAKSAGLLQGEYHCLKCNDVFILYDRVTLLKTIELLRKVRPTLVIGPSPSDYMVDHEITSRLVQTACFACGMPNIEIEGVEPFEPVPYLYYVDPLEGKDNLGTEIKPTTVVDITSVIEIKKKMLCCHESQRNWLLEHHGMDEYVLSMKSFARNRGTQVGCDYAEG</sequence>
<evidence type="ECO:0008006" key="2">
    <source>
        <dbReference type="Google" id="ProtNLM"/>
    </source>
</evidence>